<feature type="active site" description="Proton acceptor" evidence="4">
    <location>
        <position position="367"/>
    </location>
</feature>
<evidence type="ECO:0000259" key="5">
    <source>
        <dbReference type="Pfam" id="PF06441"/>
    </source>
</evidence>
<dbReference type="PANTHER" id="PTHR21661:SF35">
    <property type="entry name" value="EPOXIDE HYDROLASE"/>
    <property type="match status" value="1"/>
</dbReference>
<dbReference type="Pfam" id="PF06441">
    <property type="entry name" value="EHN"/>
    <property type="match status" value="1"/>
</dbReference>
<feature type="domain" description="Epoxide hydrolase N-terminal" evidence="5">
    <location>
        <begin position="10"/>
        <end position="114"/>
    </location>
</feature>
<dbReference type="Gene3D" id="3.40.50.1820">
    <property type="entry name" value="alpha/beta hydrolase"/>
    <property type="match status" value="1"/>
</dbReference>
<sequence length="388" mass="43468">MTSDTATHSPRPFTIAVDDAVLSDLTTRLERTRWPSPAPGAPWSQGADLGYLREIVTYWTEKFDWRAQERRLNTFAHHRTEIEDTRIHFVHHRAAHGEGIPLILTHGWPSTFAELLPLVPLLTDPGAHGIEGPAFDVVIPSLPGYCFSSRPDRALTMRDTARLWHTLMRGLGYERYGVQGGDFGSGIGTFLALDQPSAVRGLYLSNIELSPYLGPGAPPLTEAERAYLAQEERWLEEEGGYNHVQSTKPQSLAYALTDSPTGLAAWVLEKWRAWSDSGGDLESRFTRDFLLTTLTLLWVTDSIAPSLRDYHDNRELYDSLTATDHVQVPTAIGLFGNEYIDDGTPPRSWAERLYTVHHWTVMPSGGHFAPTEEPHHLAADLTRFFATL</sequence>
<feature type="active site" description="Proton donor" evidence="4">
    <location>
        <position position="310"/>
    </location>
</feature>
<dbReference type="GO" id="GO:0097176">
    <property type="term" value="P:epoxide metabolic process"/>
    <property type="evidence" value="ECO:0007669"/>
    <property type="project" value="TreeGrafter"/>
</dbReference>
<evidence type="ECO:0000256" key="1">
    <source>
        <dbReference type="ARBA" id="ARBA00010088"/>
    </source>
</evidence>
<dbReference type="InterPro" id="IPR016292">
    <property type="entry name" value="Epoxide_hydrolase"/>
</dbReference>
<evidence type="ECO:0000256" key="4">
    <source>
        <dbReference type="PIRSR" id="PIRSR001112-1"/>
    </source>
</evidence>
<comment type="similarity">
    <text evidence="1">Belongs to the peptidase S33 family.</text>
</comment>
<evidence type="ECO:0000256" key="2">
    <source>
        <dbReference type="ARBA" id="ARBA00022797"/>
    </source>
</evidence>
<dbReference type="EMBL" id="AJ845083">
    <property type="protein sequence ID" value="CAH60146.1"/>
    <property type="molecule type" value="Genomic_DNA"/>
</dbReference>
<reference evidence="6" key="1">
    <citation type="submission" date="2005-02" db="EMBL/GenBank/DDBJ databases">
        <title>Comparison of the gene clusters for the biosynthesis of aminoglycoside antibiotics gentamicin (Micromonospora echinospora DSM 43036), fortimicin (Micromonospora olivasterospora DSM 43868), kanamycin (Streptomyces kanamyceticus DSM 40500) and istamycin (Streptomyces tenjimariensis ATCC 31603).</title>
        <authorList>
            <person name="Aboshanab K.M."/>
            <person name="Schmidt-Beissner H."/>
            <person name="Wehmeier U.F."/>
            <person name="Welzel K."/>
            <person name="Vente A."/>
            <person name="Piepersberg W."/>
        </authorList>
    </citation>
    <scope>NUCLEOTIDE SEQUENCE</scope>
    <source>
        <strain evidence="6">ATCC 31603</strain>
    </source>
</reference>
<evidence type="ECO:0000313" key="6">
    <source>
        <dbReference type="EMBL" id="CAH60146.1"/>
    </source>
</evidence>
<evidence type="ECO:0000256" key="3">
    <source>
        <dbReference type="ARBA" id="ARBA00022801"/>
    </source>
</evidence>
<proteinExistence type="inferred from homology"/>
<dbReference type="PANTHER" id="PTHR21661">
    <property type="entry name" value="EPOXIDE HYDROLASE 1-RELATED"/>
    <property type="match status" value="1"/>
</dbReference>
<feature type="active site" description="Nucleophile" evidence="4">
    <location>
        <position position="182"/>
    </location>
</feature>
<gene>
    <name evidence="6" type="primary">issA</name>
</gene>
<dbReference type="PIRSF" id="PIRSF001112">
    <property type="entry name" value="Epoxide_hydrolase"/>
    <property type="match status" value="1"/>
</dbReference>
<name>Q2UZE5_9ACTN</name>
<dbReference type="InterPro" id="IPR029058">
    <property type="entry name" value="AB_hydrolase_fold"/>
</dbReference>
<accession>Q2UZE5</accession>
<dbReference type="SUPFAM" id="SSF53474">
    <property type="entry name" value="alpha/beta-Hydrolases"/>
    <property type="match status" value="1"/>
</dbReference>
<keyword evidence="2" id="KW-0058">Aromatic hydrocarbons catabolism</keyword>
<dbReference type="ESTHER" id="9acto-q2uze5">
    <property type="family name" value="Epoxide_hydrolase"/>
</dbReference>
<dbReference type="GO" id="GO:0004301">
    <property type="term" value="F:epoxide hydrolase activity"/>
    <property type="evidence" value="ECO:0007669"/>
    <property type="project" value="TreeGrafter"/>
</dbReference>
<protein>
    <submittedName>
        <fullName evidence="6">IssA protein</fullName>
    </submittedName>
</protein>
<dbReference type="InterPro" id="IPR000639">
    <property type="entry name" value="Epox_hydrolase-like"/>
</dbReference>
<dbReference type="AlphaFoldDB" id="Q2UZE5"/>
<dbReference type="InterPro" id="IPR010497">
    <property type="entry name" value="Epoxide_hydro_N"/>
</dbReference>
<keyword evidence="3" id="KW-0378">Hydrolase</keyword>
<organism evidence="6">
    <name type="scientific">Streptomyces tenjimariensis</name>
    <dbReference type="NCBI Taxonomy" id="29308"/>
    <lineage>
        <taxon>Bacteria</taxon>
        <taxon>Bacillati</taxon>
        <taxon>Actinomycetota</taxon>
        <taxon>Actinomycetes</taxon>
        <taxon>Kitasatosporales</taxon>
        <taxon>Streptomycetaceae</taxon>
        <taxon>Streptomyces</taxon>
    </lineage>
</organism>
<dbReference type="PRINTS" id="PR00412">
    <property type="entry name" value="EPOXHYDRLASE"/>
</dbReference>